<dbReference type="EMBL" id="NEVH01007402">
    <property type="protein sequence ID" value="PNF35874.1"/>
    <property type="molecule type" value="Genomic_DNA"/>
</dbReference>
<protein>
    <submittedName>
        <fullName evidence="1">Uncharacterized protein</fullName>
    </submittedName>
</protein>
<proteinExistence type="predicted"/>
<evidence type="ECO:0000313" key="1">
    <source>
        <dbReference type="EMBL" id="PNF35874.1"/>
    </source>
</evidence>
<gene>
    <name evidence="1" type="ORF">B7P43_G09441</name>
</gene>
<name>A0A2J7R4W9_9NEOP</name>
<dbReference type="InParanoid" id="A0A2J7R4W9"/>
<comment type="caution">
    <text evidence="1">The sequence shown here is derived from an EMBL/GenBank/DDBJ whole genome shotgun (WGS) entry which is preliminary data.</text>
</comment>
<organism evidence="1 2">
    <name type="scientific">Cryptotermes secundus</name>
    <dbReference type="NCBI Taxonomy" id="105785"/>
    <lineage>
        <taxon>Eukaryota</taxon>
        <taxon>Metazoa</taxon>
        <taxon>Ecdysozoa</taxon>
        <taxon>Arthropoda</taxon>
        <taxon>Hexapoda</taxon>
        <taxon>Insecta</taxon>
        <taxon>Pterygota</taxon>
        <taxon>Neoptera</taxon>
        <taxon>Polyneoptera</taxon>
        <taxon>Dictyoptera</taxon>
        <taxon>Blattodea</taxon>
        <taxon>Blattoidea</taxon>
        <taxon>Termitoidae</taxon>
        <taxon>Kalotermitidae</taxon>
        <taxon>Cryptotermitinae</taxon>
        <taxon>Cryptotermes</taxon>
    </lineage>
</organism>
<keyword evidence="2" id="KW-1185">Reference proteome</keyword>
<sequence>MRQHSQLRLRKPQPTAAARSKGFLSENVLKISDIYEPLLEDTDLSTSSVTVTRPAYQRCSIRCVAWSRWKASDRLQHHHPHKEVYSSQLSQARALPVILCHIS</sequence>
<dbReference type="Proteomes" id="UP000235965">
    <property type="component" value="Unassembled WGS sequence"/>
</dbReference>
<evidence type="ECO:0000313" key="2">
    <source>
        <dbReference type="Proteomes" id="UP000235965"/>
    </source>
</evidence>
<reference evidence="1 2" key="1">
    <citation type="submission" date="2017-12" db="EMBL/GenBank/DDBJ databases">
        <title>Hemimetabolous genomes reveal molecular basis of termite eusociality.</title>
        <authorList>
            <person name="Harrison M.C."/>
            <person name="Jongepier E."/>
            <person name="Robertson H.M."/>
            <person name="Arning N."/>
            <person name="Bitard-Feildel T."/>
            <person name="Chao H."/>
            <person name="Childers C.P."/>
            <person name="Dinh H."/>
            <person name="Doddapaneni H."/>
            <person name="Dugan S."/>
            <person name="Gowin J."/>
            <person name="Greiner C."/>
            <person name="Han Y."/>
            <person name="Hu H."/>
            <person name="Hughes D.S.T."/>
            <person name="Huylmans A.-K."/>
            <person name="Kemena C."/>
            <person name="Kremer L.P.M."/>
            <person name="Lee S.L."/>
            <person name="Lopez-Ezquerra A."/>
            <person name="Mallet L."/>
            <person name="Monroy-Kuhn J.M."/>
            <person name="Moser A."/>
            <person name="Murali S.C."/>
            <person name="Muzny D.M."/>
            <person name="Otani S."/>
            <person name="Piulachs M.-D."/>
            <person name="Poelchau M."/>
            <person name="Qu J."/>
            <person name="Schaub F."/>
            <person name="Wada-Katsumata A."/>
            <person name="Worley K.C."/>
            <person name="Xie Q."/>
            <person name="Ylla G."/>
            <person name="Poulsen M."/>
            <person name="Gibbs R.A."/>
            <person name="Schal C."/>
            <person name="Richards S."/>
            <person name="Belles X."/>
            <person name="Korb J."/>
            <person name="Bornberg-Bauer E."/>
        </authorList>
    </citation>
    <scope>NUCLEOTIDE SEQUENCE [LARGE SCALE GENOMIC DNA]</scope>
    <source>
        <tissue evidence="1">Whole body</tissue>
    </source>
</reference>
<accession>A0A2J7R4W9</accession>
<dbReference type="AlphaFoldDB" id="A0A2J7R4W9"/>